<feature type="transmembrane region" description="Helical" evidence="8">
    <location>
        <begin position="238"/>
        <end position="256"/>
    </location>
</feature>
<organism evidence="9 10">
    <name type="scientific">Nocardia tenerifensis</name>
    <dbReference type="NCBI Taxonomy" id="228006"/>
    <lineage>
        <taxon>Bacteria</taxon>
        <taxon>Bacillati</taxon>
        <taxon>Actinomycetota</taxon>
        <taxon>Actinomycetes</taxon>
        <taxon>Mycobacteriales</taxon>
        <taxon>Nocardiaceae</taxon>
        <taxon>Nocardia</taxon>
    </lineage>
</organism>
<evidence type="ECO:0000256" key="7">
    <source>
        <dbReference type="ARBA" id="ARBA00023136"/>
    </source>
</evidence>
<evidence type="ECO:0000256" key="1">
    <source>
        <dbReference type="ARBA" id="ARBA00004651"/>
    </source>
</evidence>
<evidence type="ECO:0000256" key="2">
    <source>
        <dbReference type="ARBA" id="ARBA00005658"/>
    </source>
</evidence>
<feature type="transmembrane region" description="Helical" evidence="8">
    <location>
        <begin position="196"/>
        <end position="218"/>
    </location>
</feature>
<accession>A0A318K5G3</accession>
<evidence type="ECO:0000256" key="3">
    <source>
        <dbReference type="ARBA" id="ARBA00022448"/>
    </source>
</evidence>
<keyword evidence="4" id="KW-1003">Cell membrane</keyword>
<dbReference type="Pfam" id="PF02028">
    <property type="entry name" value="BCCT"/>
    <property type="match status" value="1"/>
</dbReference>
<keyword evidence="10" id="KW-1185">Reference proteome</keyword>
<dbReference type="RefSeq" id="WP_040737756.1">
    <property type="nucleotide sequence ID" value="NZ_QJKF01000005.1"/>
</dbReference>
<feature type="transmembrane region" description="Helical" evidence="8">
    <location>
        <begin position="353"/>
        <end position="376"/>
    </location>
</feature>
<feature type="transmembrane region" description="Helical" evidence="8">
    <location>
        <begin position="412"/>
        <end position="434"/>
    </location>
</feature>
<protein>
    <submittedName>
        <fullName evidence="9">Choline/carnitine/betaine transport</fullName>
    </submittedName>
</protein>
<dbReference type="GO" id="GO:0022857">
    <property type="term" value="F:transmembrane transporter activity"/>
    <property type="evidence" value="ECO:0007669"/>
    <property type="project" value="InterPro"/>
</dbReference>
<feature type="transmembrane region" description="Helical" evidence="8">
    <location>
        <begin position="323"/>
        <end position="341"/>
    </location>
</feature>
<dbReference type="PANTHER" id="PTHR30047">
    <property type="entry name" value="HIGH-AFFINITY CHOLINE TRANSPORT PROTEIN-RELATED"/>
    <property type="match status" value="1"/>
</dbReference>
<feature type="transmembrane region" description="Helical" evidence="8">
    <location>
        <begin position="446"/>
        <end position="469"/>
    </location>
</feature>
<evidence type="ECO:0000256" key="5">
    <source>
        <dbReference type="ARBA" id="ARBA00022692"/>
    </source>
</evidence>
<feature type="transmembrane region" description="Helical" evidence="8">
    <location>
        <begin position="268"/>
        <end position="288"/>
    </location>
</feature>
<dbReference type="EMBL" id="QJKF01000005">
    <property type="protein sequence ID" value="PXX64350.1"/>
    <property type="molecule type" value="Genomic_DNA"/>
</dbReference>
<feature type="transmembrane region" description="Helical" evidence="8">
    <location>
        <begin position="12"/>
        <end position="33"/>
    </location>
</feature>
<dbReference type="PANTHER" id="PTHR30047:SF7">
    <property type="entry name" value="HIGH-AFFINITY CHOLINE TRANSPORT PROTEIN"/>
    <property type="match status" value="1"/>
</dbReference>
<keyword evidence="7 8" id="KW-0472">Membrane</keyword>
<feature type="transmembrane region" description="Helical" evidence="8">
    <location>
        <begin position="475"/>
        <end position="495"/>
    </location>
</feature>
<feature type="transmembrane region" description="Helical" evidence="8">
    <location>
        <begin position="53"/>
        <end position="73"/>
    </location>
</feature>
<evidence type="ECO:0000256" key="4">
    <source>
        <dbReference type="ARBA" id="ARBA00022475"/>
    </source>
</evidence>
<dbReference type="NCBIfam" id="TIGR00842">
    <property type="entry name" value="bcct"/>
    <property type="match status" value="1"/>
</dbReference>
<gene>
    <name evidence="9" type="ORF">DFR70_105535</name>
</gene>
<name>A0A318K5G3_9NOCA</name>
<evidence type="ECO:0000313" key="10">
    <source>
        <dbReference type="Proteomes" id="UP000247569"/>
    </source>
</evidence>
<comment type="caution">
    <text evidence="9">The sequence shown here is derived from an EMBL/GenBank/DDBJ whole genome shotgun (WGS) entry which is preliminary data.</text>
</comment>
<dbReference type="AlphaFoldDB" id="A0A318K5G3"/>
<comment type="subcellular location">
    <subcellularLocation>
        <location evidence="1">Cell membrane</location>
        <topology evidence="1">Multi-pass membrane protein</topology>
    </subcellularLocation>
</comment>
<evidence type="ECO:0000256" key="8">
    <source>
        <dbReference type="SAM" id="Phobius"/>
    </source>
</evidence>
<keyword evidence="5 8" id="KW-0812">Transmembrane</keyword>
<dbReference type="GO" id="GO:0005886">
    <property type="term" value="C:plasma membrane"/>
    <property type="evidence" value="ECO:0007669"/>
    <property type="project" value="UniProtKB-SubCell"/>
</dbReference>
<evidence type="ECO:0000256" key="6">
    <source>
        <dbReference type="ARBA" id="ARBA00022989"/>
    </source>
</evidence>
<dbReference type="Proteomes" id="UP000247569">
    <property type="component" value="Unassembled WGS sequence"/>
</dbReference>
<reference evidence="9 10" key="1">
    <citation type="submission" date="2018-05" db="EMBL/GenBank/DDBJ databases">
        <title>Genomic Encyclopedia of Type Strains, Phase IV (KMG-IV): sequencing the most valuable type-strain genomes for metagenomic binning, comparative biology and taxonomic classification.</title>
        <authorList>
            <person name="Goeker M."/>
        </authorList>
    </citation>
    <scope>NUCLEOTIDE SEQUENCE [LARGE SCALE GENOMIC DNA]</scope>
    <source>
        <strain evidence="9 10">DSM 44704</strain>
    </source>
</reference>
<proteinExistence type="inferred from homology"/>
<feature type="transmembrane region" description="Helical" evidence="8">
    <location>
        <begin position="150"/>
        <end position="168"/>
    </location>
</feature>
<sequence>MATETDTTSTGPDLRLIGIGGAAVIAGVAWAALGEDSFDSASKTALNWVLGNFDWLFVVSADVFLVLCLVIAVSRYGRIRLGKDDDEPEFSNLAWIAMMFSAGMGIGLMFYGVGEPLQHFVAPPPSTGVTAQTTAAAATALQYSLFHWTLTPWAIYGIVGLALAYAGFRKGRGNRLSAAFVPLLGERRAQGWAGQAIDLLAVFATVFGTATSLGLGALQVAKGLQLTADAPDTVSLQLIIIASLSAAFVLSAFSGLHKGVKWLSTVNIVLAALLMLFVFVLGPTVYVLDSIPSSIGNYLTELLPMATRTGAYADSAWLGKWTIFYWAWWLSWAPFVGTFIARISRGRTIREFLVGVLLVPSGVTVVWFCIMGGSAIRLSATGVADLTAQASDAEASLFAMLDALPAGTVTSWVSMILVMTYFITSADSASLVMGSLTSRGALNPPSWLVVTWGVLMASVAAVLLVAGGLSSLQTATILVSLPFVLVMLALCCSLLKELREDPGAGPTARPLYGLRTAVRAMVGEAINESPRRPRPDTRPVPLE</sequence>
<dbReference type="OrthoDB" id="9775735at2"/>
<dbReference type="InterPro" id="IPR000060">
    <property type="entry name" value="BCCT_transptr"/>
</dbReference>
<keyword evidence="6 8" id="KW-1133">Transmembrane helix</keyword>
<evidence type="ECO:0000313" key="9">
    <source>
        <dbReference type="EMBL" id="PXX64350.1"/>
    </source>
</evidence>
<keyword evidence="3" id="KW-0813">Transport</keyword>
<comment type="similarity">
    <text evidence="2">Belongs to the BCCT transporter (TC 2.A.15) family.</text>
</comment>
<feature type="transmembrane region" description="Helical" evidence="8">
    <location>
        <begin position="93"/>
        <end position="113"/>
    </location>
</feature>